<keyword evidence="2 7" id="KW-0540">Nuclease</keyword>
<dbReference type="InterPro" id="IPR020549">
    <property type="entry name" value="YbeY_CS"/>
</dbReference>
<dbReference type="GO" id="GO:0004521">
    <property type="term" value="F:RNA endonuclease activity"/>
    <property type="evidence" value="ECO:0007669"/>
    <property type="project" value="UniProtKB-UniRule"/>
</dbReference>
<dbReference type="GO" id="GO:0008270">
    <property type="term" value="F:zinc ion binding"/>
    <property type="evidence" value="ECO:0007669"/>
    <property type="project" value="UniProtKB-UniRule"/>
</dbReference>
<dbReference type="GO" id="GO:0004222">
    <property type="term" value="F:metalloendopeptidase activity"/>
    <property type="evidence" value="ECO:0007669"/>
    <property type="project" value="InterPro"/>
</dbReference>
<evidence type="ECO:0000256" key="3">
    <source>
        <dbReference type="ARBA" id="ARBA00022723"/>
    </source>
</evidence>
<accession>A0A4V3DDX3</accession>
<comment type="similarity">
    <text evidence="1 7">Belongs to the endoribonuclease YbeY family.</text>
</comment>
<dbReference type="PANTHER" id="PTHR46986">
    <property type="entry name" value="ENDORIBONUCLEASE YBEY, CHLOROPLASTIC"/>
    <property type="match status" value="1"/>
</dbReference>
<evidence type="ECO:0000313" key="9">
    <source>
        <dbReference type="Proteomes" id="UP000295783"/>
    </source>
</evidence>
<dbReference type="GO" id="GO:0005737">
    <property type="term" value="C:cytoplasm"/>
    <property type="evidence" value="ECO:0007669"/>
    <property type="project" value="UniProtKB-SubCell"/>
</dbReference>
<comment type="subcellular location">
    <subcellularLocation>
        <location evidence="7">Cytoplasm</location>
    </subcellularLocation>
</comment>
<comment type="function">
    <text evidence="7">Single strand-specific metallo-endoribonuclease involved in late-stage 70S ribosome quality control and in maturation of the 3' terminus of the 16S rRNA.</text>
</comment>
<dbReference type="InterPro" id="IPR023091">
    <property type="entry name" value="MetalPrtase_cat_dom_sf_prd"/>
</dbReference>
<keyword evidence="7" id="KW-0698">rRNA processing</keyword>
<feature type="binding site" evidence="7">
    <location>
        <position position="157"/>
    </location>
    <ligand>
        <name>Zn(2+)</name>
        <dbReference type="ChEBI" id="CHEBI:29105"/>
        <note>catalytic</note>
    </ligand>
</feature>
<dbReference type="Pfam" id="PF02130">
    <property type="entry name" value="YbeY"/>
    <property type="match status" value="1"/>
</dbReference>
<protein>
    <recommendedName>
        <fullName evidence="7">Endoribonuclease YbeY</fullName>
        <ecNumber evidence="7">3.1.-.-</ecNumber>
    </recommendedName>
</protein>
<keyword evidence="4 7" id="KW-0255">Endonuclease</keyword>
<dbReference type="Proteomes" id="UP000295783">
    <property type="component" value="Unassembled WGS sequence"/>
</dbReference>
<evidence type="ECO:0000256" key="7">
    <source>
        <dbReference type="HAMAP-Rule" id="MF_00009"/>
    </source>
</evidence>
<dbReference type="SUPFAM" id="SSF55486">
    <property type="entry name" value="Metalloproteases ('zincins'), catalytic domain"/>
    <property type="match status" value="1"/>
</dbReference>
<dbReference type="HAMAP" id="MF_00009">
    <property type="entry name" value="Endoribonucl_YbeY"/>
    <property type="match status" value="1"/>
</dbReference>
<evidence type="ECO:0000256" key="6">
    <source>
        <dbReference type="ARBA" id="ARBA00022833"/>
    </source>
</evidence>
<feature type="binding site" evidence="7">
    <location>
        <position position="147"/>
    </location>
    <ligand>
        <name>Zn(2+)</name>
        <dbReference type="ChEBI" id="CHEBI:29105"/>
        <note>catalytic</note>
    </ligand>
</feature>
<dbReference type="RefSeq" id="WP_243735697.1">
    <property type="nucleotide sequence ID" value="NZ_SNYW01000013.1"/>
</dbReference>
<feature type="binding site" evidence="7">
    <location>
        <position position="151"/>
    </location>
    <ligand>
        <name>Zn(2+)</name>
        <dbReference type="ChEBI" id="CHEBI:29105"/>
        <note>catalytic</note>
    </ligand>
</feature>
<evidence type="ECO:0000256" key="1">
    <source>
        <dbReference type="ARBA" id="ARBA00010875"/>
    </source>
</evidence>
<evidence type="ECO:0000256" key="2">
    <source>
        <dbReference type="ARBA" id="ARBA00022722"/>
    </source>
</evidence>
<keyword evidence="5 7" id="KW-0378">Hydrolase</keyword>
<organism evidence="8 9">
    <name type="scientific">Dongia mobilis</name>
    <dbReference type="NCBI Taxonomy" id="578943"/>
    <lineage>
        <taxon>Bacteria</taxon>
        <taxon>Pseudomonadati</taxon>
        <taxon>Pseudomonadota</taxon>
        <taxon>Alphaproteobacteria</taxon>
        <taxon>Rhodospirillales</taxon>
        <taxon>Dongiaceae</taxon>
        <taxon>Dongia</taxon>
    </lineage>
</organism>
<keyword evidence="7" id="KW-0963">Cytoplasm</keyword>
<reference evidence="8 9" key="1">
    <citation type="submission" date="2019-03" db="EMBL/GenBank/DDBJ databases">
        <title>Genomic Encyclopedia of Type Strains, Phase III (KMG-III): the genomes of soil and plant-associated and newly described type strains.</title>
        <authorList>
            <person name="Whitman W."/>
        </authorList>
    </citation>
    <scope>NUCLEOTIDE SEQUENCE [LARGE SCALE GENOMIC DNA]</scope>
    <source>
        <strain evidence="8 9">CGMCC 1.7660</strain>
    </source>
</reference>
<dbReference type="EC" id="3.1.-.-" evidence="7"/>
<comment type="caution">
    <text evidence="8">The sequence shown here is derived from an EMBL/GenBank/DDBJ whole genome shotgun (WGS) entry which is preliminary data.</text>
</comment>
<evidence type="ECO:0000313" key="8">
    <source>
        <dbReference type="EMBL" id="TDQ78591.1"/>
    </source>
</evidence>
<dbReference type="Gene3D" id="3.40.390.30">
    <property type="entry name" value="Metalloproteases ('zincins'), catalytic domain"/>
    <property type="match status" value="1"/>
</dbReference>
<comment type="cofactor">
    <cofactor evidence="7">
        <name>Zn(2+)</name>
        <dbReference type="ChEBI" id="CHEBI:29105"/>
    </cofactor>
    <text evidence="7">Binds 1 zinc ion.</text>
</comment>
<dbReference type="PANTHER" id="PTHR46986:SF1">
    <property type="entry name" value="ENDORIBONUCLEASE YBEY, CHLOROPLASTIC"/>
    <property type="match status" value="1"/>
</dbReference>
<dbReference type="NCBIfam" id="TIGR00043">
    <property type="entry name" value="rRNA maturation RNase YbeY"/>
    <property type="match status" value="1"/>
</dbReference>
<gene>
    <name evidence="7" type="primary">ybeY</name>
    <name evidence="8" type="ORF">A8950_3647</name>
</gene>
<dbReference type="GO" id="GO:0006364">
    <property type="term" value="P:rRNA processing"/>
    <property type="evidence" value="ECO:0007669"/>
    <property type="project" value="UniProtKB-UniRule"/>
</dbReference>
<keyword evidence="9" id="KW-1185">Reference proteome</keyword>
<sequence>MTSGAHIPSLRIAIEVARQGWTRSLPDAAKLGRQAARRALKAGLASGQPRPASLAGRPSLQCALILSDDAPVRVLNRDYRGKDQPTNVLSFAALDGLPLDSKGLAHHFPTDAPIHLGDVILALGTLKREAREQHKSLKQHYVHLVVHGVLHLLGFDHMRARDALRMEALEREVLAGLGWPDPYLLV</sequence>
<dbReference type="AlphaFoldDB" id="A0A4V3DDX3"/>
<keyword evidence="6 7" id="KW-0862">Zinc</keyword>
<name>A0A4V3DDX3_9PROT</name>
<keyword evidence="7" id="KW-0690">Ribosome biogenesis</keyword>
<dbReference type="InterPro" id="IPR002036">
    <property type="entry name" value="YbeY"/>
</dbReference>
<keyword evidence="3 7" id="KW-0479">Metal-binding</keyword>
<dbReference type="PROSITE" id="PS01306">
    <property type="entry name" value="UPF0054"/>
    <property type="match status" value="1"/>
</dbReference>
<dbReference type="EMBL" id="SNYW01000013">
    <property type="protein sequence ID" value="TDQ78591.1"/>
    <property type="molecule type" value="Genomic_DNA"/>
</dbReference>
<proteinExistence type="inferred from homology"/>
<evidence type="ECO:0000256" key="5">
    <source>
        <dbReference type="ARBA" id="ARBA00022801"/>
    </source>
</evidence>
<evidence type="ECO:0000256" key="4">
    <source>
        <dbReference type="ARBA" id="ARBA00022759"/>
    </source>
</evidence>